<evidence type="ECO:0000313" key="3">
    <source>
        <dbReference type="Proteomes" id="UP000324222"/>
    </source>
</evidence>
<organism evidence="2 3">
    <name type="scientific">Portunus trituberculatus</name>
    <name type="common">Swimming crab</name>
    <name type="synonym">Neptunus trituberculatus</name>
    <dbReference type="NCBI Taxonomy" id="210409"/>
    <lineage>
        <taxon>Eukaryota</taxon>
        <taxon>Metazoa</taxon>
        <taxon>Ecdysozoa</taxon>
        <taxon>Arthropoda</taxon>
        <taxon>Crustacea</taxon>
        <taxon>Multicrustacea</taxon>
        <taxon>Malacostraca</taxon>
        <taxon>Eumalacostraca</taxon>
        <taxon>Eucarida</taxon>
        <taxon>Decapoda</taxon>
        <taxon>Pleocyemata</taxon>
        <taxon>Brachyura</taxon>
        <taxon>Eubrachyura</taxon>
        <taxon>Portunoidea</taxon>
        <taxon>Portunidae</taxon>
        <taxon>Portuninae</taxon>
        <taxon>Portunus</taxon>
    </lineage>
</organism>
<dbReference type="Proteomes" id="UP000324222">
    <property type="component" value="Unassembled WGS sequence"/>
</dbReference>
<protein>
    <submittedName>
        <fullName evidence="2">Uncharacterized protein</fullName>
    </submittedName>
</protein>
<dbReference type="EMBL" id="VSRR010001083">
    <property type="protein sequence ID" value="MPC22390.1"/>
    <property type="molecule type" value="Genomic_DNA"/>
</dbReference>
<proteinExistence type="predicted"/>
<evidence type="ECO:0000313" key="2">
    <source>
        <dbReference type="EMBL" id="MPC22390.1"/>
    </source>
</evidence>
<evidence type="ECO:0000256" key="1">
    <source>
        <dbReference type="SAM" id="MobiDB-lite"/>
    </source>
</evidence>
<feature type="region of interest" description="Disordered" evidence="1">
    <location>
        <begin position="37"/>
        <end position="59"/>
    </location>
</feature>
<name>A0A5B7DLJ6_PORTR</name>
<accession>A0A5B7DLJ6</accession>
<sequence>MVVRGRGSPGSSGGGCQVAWQSYVGLAEICLVSDKKNSRPKRFNEGGGGRTARKDEQQR</sequence>
<gene>
    <name evidence="2" type="ORF">E2C01_015404</name>
</gene>
<keyword evidence="3" id="KW-1185">Reference proteome</keyword>
<reference evidence="2 3" key="1">
    <citation type="submission" date="2019-05" db="EMBL/GenBank/DDBJ databases">
        <title>Another draft genome of Portunus trituberculatus and its Hox gene families provides insights of decapod evolution.</title>
        <authorList>
            <person name="Jeong J.-H."/>
            <person name="Song I."/>
            <person name="Kim S."/>
            <person name="Choi T."/>
            <person name="Kim D."/>
            <person name="Ryu S."/>
            <person name="Kim W."/>
        </authorList>
    </citation>
    <scope>NUCLEOTIDE SEQUENCE [LARGE SCALE GENOMIC DNA]</scope>
    <source>
        <tissue evidence="2">Muscle</tissue>
    </source>
</reference>
<dbReference type="AlphaFoldDB" id="A0A5B7DLJ6"/>
<comment type="caution">
    <text evidence="2">The sequence shown here is derived from an EMBL/GenBank/DDBJ whole genome shotgun (WGS) entry which is preliminary data.</text>
</comment>